<reference evidence="1" key="1">
    <citation type="journal article" date="2020" name="Stud. Mycol.">
        <title>101 Dothideomycetes genomes: a test case for predicting lifestyles and emergence of pathogens.</title>
        <authorList>
            <person name="Haridas S."/>
            <person name="Albert R."/>
            <person name="Binder M."/>
            <person name="Bloem J."/>
            <person name="Labutti K."/>
            <person name="Salamov A."/>
            <person name="Andreopoulos B."/>
            <person name="Baker S."/>
            <person name="Barry K."/>
            <person name="Bills G."/>
            <person name="Bluhm B."/>
            <person name="Cannon C."/>
            <person name="Castanera R."/>
            <person name="Culley D."/>
            <person name="Daum C."/>
            <person name="Ezra D."/>
            <person name="Gonzalez J."/>
            <person name="Henrissat B."/>
            <person name="Kuo A."/>
            <person name="Liang C."/>
            <person name="Lipzen A."/>
            <person name="Lutzoni F."/>
            <person name="Magnuson J."/>
            <person name="Mondo S."/>
            <person name="Nolan M."/>
            <person name="Ohm R."/>
            <person name="Pangilinan J."/>
            <person name="Park H.-J."/>
            <person name="Ramirez L."/>
            <person name="Alfaro M."/>
            <person name="Sun H."/>
            <person name="Tritt A."/>
            <person name="Yoshinaga Y."/>
            <person name="Zwiers L.-H."/>
            <person name="Turgeon B."/>
            <person name="Goodwin S."/>
            <person name="Spatafora J."/>
            <person name="Crous P."/>
            <person name="Grigoriev I."/>
        </authorList>
    </citation>
    <scope>NUCLEOTIDE SEQUENCE</scope>
    <source>
        <strain evidence="1">CBS 109.77</strain>
    </source>
</reference>
<accession>A0A6A6WTR0</accession>
<dbReference type="Proteomes" id="UP000799757">
    <property type="component" value="Unassembled WGS sequence"/>
</dbReference>
<evidence type="ECO:0000313" key="2">
    <source>
        <dbReference type="Proteomes" id="UP000799757"/>
    </source>
</evidence>
<evidence type="ECO:0000313" key="1">
    <source>
        <dbReference type="EMBL" id="KAF2787295.1"/>
    </source>
</evidence>
<keyword evidence="2" id="KW-1185">Reference proteome</keyword>
<dbReference type="EMBL" id="MU002336">
    <property type="protein sequence ID" value="KAF2787295.1"/>
    <property type="molecule type" value="Genomic_DNA"/>
</dbReference>
<dbReference type="OrthoDB" id="192702at2759"/>
<proteinExistence type="predicted"/>
<sequence>MASAPVTHILNRDDYSKHRLVTLPSDPLPALPPSSIRIQSKILGLTTNNLTYAKLGFLMGWWDVYPQPPNTPEPYNDASTYGRISAWGYAEIIESTVADIPAGNSVYGFLPISTLPEDVQVEQTGLKNHIFVTNPYRQHLWKIYNRYKVHPPLAELEVAKTLDFLGWDALMEGLFATSYNLSAYGFAWVEKNRIHPTGAGEWTAEDACLDNSTVVCLSASGKTGMSFAHQLRHHRPNRHQPQTIIGVCSSASKAVTEKSGFYDKVMLYDDAEAARQFIEENRSRRVVLLDFGARSGAAQIWTDVLSAVSQPFTFVAVGGEVKAMKKEDVVKLMGQSPKQIQANANELKEKGLQLGGDEYLDGFYATWDAFKRAGGIPGVKLEWREGLEAWEEGWERFCADEVRAGEGLVYRI</sequence>
<dbReference type="AlphaFoldDB" id="A0A6A6WTR0"/>
<protein>
    <submittedName>
        <fullName evidence="1">Uncharacterized protein</fullName>
    </submittedName>
</protein>
<name>A0A6A6WTR0_9PLEO</name>
<dbReference type="Pfam" id="PF11017">
    <property type="entry name" value="DUF2855"/>
    <property type="match status" value="1"/>
</dbReference>
<dbReference type="InterPro" id="IPR021276">
    <property type="entry name" value="DUF2855"/>
</dbReference>
<organism evidence="1 2">
    <name type="scientific">Melanomma pulvis-pyrius CBS 109.77</name>
    <dbReference type="NCBI Taxonomy" id="1314802"/>
    <lineage>
        <taxon>Eukaryota</taxon>
        <taxon>Fungi</taxon>
        <taxon>Dikarya</taxon>
        <taxon>Ascomycota</taxon>
        <taxon>Pezizomycotina</taxon>
        <taxon>Dothideomycetes</taxon>
        <taxon>Pleosporomycetidae</taxon>
        <taxon>Pleosporales</taxon>
        <taxon>Melanommataceae</taxon>
        <taxon>Melanomma</taxon>
    </lineage>
</organism>
<gene>
    <name evidence="1" type="ORF">K505DRAFT_329774</name>
</gene>